<evidence type="ECO:0000259" key="3">
    <source>
        <dbReference type="Pfam" id="PF00534"/>
    </source>
</evidence>
<keyword evidence="2 5" id="KW-0808">Transferase</keyword>
<evidence type="ECO:0000256" key="1">
    <source>
        <dbReference type="ARBA" id="ARBA00022676"/>
    </source>
</evidence>
<evidence type="ECO:0000313" key="5">
    <source>
        <dbReference type="EMBL" id="SCG15724.1"/>
    </source>
</evidence>
<dbReference type="AlphaFoldDB" id="A0A1C5G773"/>
<evidence type="ECO:0000259" key="4">
    <source>
        <dbReference type="Pfam" id="PF13579"/>
    </source>
</evidence>
<keyword evidence="6" id="KW-1185">Reference proteome</keyword>
<keyword evidence="1" id="KW-0328">Glycosyltransferase</keyword>
<evidence type="ECO:0000256" key="2">
    <source>
        <dbReference type="ARBA" id="ARBA00022679"/>
    </source>
</evidence>
<dbReference type="SUPFAM" id="SSF53756">
    <property type="entry name" value="UDP-Glycosyltransferase/glycogen phosphorylase"/>
    <property type="match status" value="1"/>
</dbReference>
<dbReference type="Gene3D" id="3.40.50.2000">
    <property type="entry name" value="Glycogen Phosphorylase B"/>
    <property type="match status" value="2"/>
</dbReference>
<feature type="domain" description="Glycosyl transferase family 1" evidence="3">
    <location>
        <begin position="229"/>
        <end position="389"/>
    </location>
</feature>
<sequence>MRICFIGKYPPIEGGVSAQNYWAARALASRGHQVFVVTNANEVEARFRQRLEDGDAEHYEPQFPDSGGAVRVLNPEPMTPRRMTHIPLSNPFVSKLTGLATATIREHDCELIVAYYFEPYVVAGHLASTFTGTPMLVEHAGSDLDRLMRLPELAAVYKEILRSAAAVATKPSLVRRFLGMGVERNALRAGPPYPLPRSAFSPEAEPMSPAEIAAASIDGSGVQLDPALPTIGMYGKPGDRKGTFDLIAAMAILAGRGLRFNALFLSGESQLDRMRSEIRVAGLADRSTILGFVPPWRVARFIRTCTAVCFLERDFPIGIHGPVVPREVLSCGTCLVLSGEILEKQSYAHRLIDQENVLTVADPKEHEKLAAQLELVVRDPDEAARIGAAGGLLGTEFDTFDVFADAWESLVDITSSARGMPAPPHLPDLLAELTPKLAALFGAAWSDVVAGFAATRDATPPADEFAIAEAFCDHLNRHLDQAAAAAAVPPAYLADVLRYQRGRLWASQDGPYDRDVHAGTRFSTPVLRRMVPRRTRTTLVESFDHDVTELFCQPSDPVRAAVGEAGKGCVVCFVRYPNLEHRELRLNDGTRRLLGLCDGTRTVGDIVAALAPAPEIDVVGALVRLRGEGAVVLENAVPDRAP</sequence>
<accession>A0A1C5G773</accession>
<proteinExistence type="predicted"/>
<reference evidence="5 6" key="1">
    <citation type="submission" date="2016-06" db="EMBL/GenBank/DDBJ databases">
        <authorList>
            <person name="Kjaerup R.B."/>
            <person name="Dalgaard T.S."/>
            <person name="Juul-Madsen H.R."/>
        </authorList>
    </citation>
    <scope>NUCLEOTIDE SEQUENCE [LARGE SCALE GENOMIC DNA]</scope>
    <source>
        <strain evidence="5 6">DSM 43913</strain>
    </source>
</reference>
<dbReference type="Pfam" id="PF13579">
    <property type="entry name" value="Glyco_trans_4_4"/>
    <property type="match status" value="1"/>
</dbReference>
<dbReference type="Pfam" id="PF00534">
    <property type="entry name" value="Glycos_transf_1"/>
    <property type="match status" value="1"/>
</dbReference>
<organism evidence="5 6">
    <name type="scientific">Micromonospora echinofusca</name>
    <dbReference type="NCBI Taxonomy" id="47858"/>
    <lineage>
        <taxon>Bacteria</taxon>
        <taxon>Bacillati</taxon>
        <taxon>Actinomycetota</taxon>
        <taxon>Actinomycetes</taxon>
        <taxon>Micromonosporales</taxon>
        <taxon>Micromonosporaceae</taxon>
        <taxon>Micromonospora</taxon>
    </lineage>
</organism>
<name>A0A1C5G773_MICEH</name>
<dbReference type="CDD" id="cd03801">
    <property type="entry name" value="GT4_PimA-like"/>
    <property type="match status" value="1"/>
</dbReference>
<evidence type="ECO:0000313" key="6">
    <source>
        <dbReference type="Proteomes" id="UP000198251"/>
    </source>
</evidence>
<dbReference type="GO" id="GO:0016757">
    <property type="term" value="F:glycosyltransferase activity"/>
    <property type="evidence" value="ECO:0007669"/>
    <property type="project" value="UniProtKB-KW"/>
</dbReference>
<protein>
    <submittedName>
        <fullName evidence="5">Glycosyltransferase involved in cell wall bisynthesis</fullName>
    </submittedName>
</protein>
<dbReference type="InterPro" id="IPR028098">
    <property type="entry name" value="Glyco_trans_4-like_N"/>
</dbReference>
<feature type="domain" description="Glycosyltransferase subfamily 4-like N-terminal" evidence="4">
    <location>
        <begin position="14"/>
        <end position="187"/>
    </location>
</feature>
<dbReference type="InterPro" id="IPR001296">
    <property type="entry name" value="Glyco_trans_1"/>
</dbReference>
<dbReference type="EMBL" id="LT607733">
    <property type="protein sequence ID" value="SCG15724.1"/>
    <property type="molecule type" value="Genomic_DNA"/>
</dbReference>
<gene>
    <name evidence="5" type="ORF">GA0070610_1967</name>
</gene>
<dbReference type="Proteomes" id="UP000198251">
    <property type="component" value="Chromosome I"/>
</dbReference>